<keyword evidence="2" id="KW-1185">Reference proteome</keyword>
<protein>
    <submittedName>
        <fullName evidence="1">GAF domain-containing protein</fullName>
    </submittedName>
</protein>
<evidence type="ECO:0000313" key="1">
    <source>
        <dbReference type="EMBL" id="MFD2697269.1"/>
    </source>
</evidence>
<dbReference type="RefSeq" id="WP_379044817.1">
    <property type="nucleotide sequence ID" value="NZ_JBHULZ010000023.1"/>
</dbReference>
<comment type="caution">
    <text evidence="1">The sequence shown here is derived from an EMBL/GenBank/DDBJ whole genome shotgun (WGS) entry which is preliminary data.</text>
</comment>
<dbReference type="Proteomes" id="UP001597357">
    <property type="component" value="Unassembled WGS sequence"/>
</dbReference>
<dbReference type="EMBL" id="JBHULZ010000023">
    <property type="protein sequence ID" value="MFD2697269.1"/>
    <property type="molecule type" value="Genomic_DNA"/>
</dbReference>
<proteinExistence type="predicted"/>
<accession>A0ABW5SCE7</accession>
<name>A0ABW5SCE7_9FLAO</name>
<reference evidence="2" key="1">
    <citation type="journal article" date="2019" name="Int. J. Syst. Evol. Microbiol.">
        <title>The Global Catalogue of Microorganisms (GCM) 10K type strain sequencing project: providing services to taxonomists for standard genome sequencing and annotation.</title>
        <authorList>
            <consortium name="The Broad Institute Genomics Platform"/>
            <consortium name="The Broad Institute Genome Sequencing Center for Infectious Disease"/>
            <person name="Wu L."/>
            <person name="Ma J."/>
        </authorList>
    </citation>
    <scope>NUCLEOTIDE SEQUENCE [LARGE SCALE GENOMIC DNA]</scope>
    <source>
        <strain evidence="2">KCTC 42255</strain>
    </source>
</reference>
<sequence>MRQKTKEDFPFSIQVGFKKVIDAYKARLTTEKKPLAKKYLKELLDYIEDFPELETGVEDLERLSDYEQPIITLLDDLFPDLLTENEIKAAAVPKTDIFLAISARFERILNEAGKNFELTPRNFDKQLDYVSGCVLILNTFYNYKIDFSRPIYYDIPNKEGIIKTYRLSVNADFIQFHKTNSAPDITDADVDELLLNPDDLEIWKEKFPPNSYIFKGFTLLNLTDITIDDGISDLKSELLNKKLPESTMASLIEIFRSIFKLPDLKIGFTLYDQANNKFVKMSQDKSSYINSFILDQDDCVNCPKALCQQGINQLIEKKENFVIANVEQYAIKTKHNLLAENLLAHGIKSSIFAPVARGNELMGVLELGSLRKNELNRINASKLDDIIPYIVMAVERNKAEFENRVKAVIQSECTSIHPSVLWIFEEEAERYINDLEQDGIASFRDIGFKDIYPLYGQIDIVGSSDERNKAIQKDLLSQLQVITKLVEKAFELEAIPIYEQIIFRINEFQEELQENLNASSEQRIMNFIFDELDPLIDHIRTNEKSLRQEIDAYREDLNSQSGVIYNHRKNYDDTVQRINRSLSRYLDKQQKEAQKMYPHYFERYKTDGVEHNMYIGAALVNNRPFHKVYLYNLRLWQLQTMCEMENKFYSIQEDLALKLDAASLILVFSSTLSIKYRMDEKKFDVDGTYNARYEIIKKRIDKAFIKNTEERITQKGKIAIIYSQKTDELEYLRYIKYLQKKNYLGDEIEKLELEDVQGVIGLKALRVRVLYHLPDEPNQIKFTYEDLMNELNP</sequence>
<organism evidence="1 2">
    <name type="scientific">Mesonia sediminis</name>
    <dbReference type="NCBI Taxonomy" id="1703946"/>
    <lineage>
        <taxon>Bacteria</taxon>
        <taxon>Pseudomonadati</taxon>
        <taxon>Bacteroidota</taxon>
        <taxon>Flavobacteriia</taxon>
        <taxon>Flavobacteriales</taxon>
        <taxon>Flavobacteriaceae</taxon>
        <taxon>Mesonia</taxon>
    </lineage>
</organism>
<evidence type="ECO:0000313" key="2">
    <source>
        <dbReference type="Proteomes" id="UP001597357"/>
    </source>
</evidence>
<gene>
    <name evidence="1" type="ORF">ACFSQ0_04635</name>
</gene>